<geneLocation type="plasmid" evidence="5 6">
    <name>2</name>
</geneLocation>
<dbReference type="InterPro" id="IPR008995">
    <property type="entry name" value="Mo/tungstate-bd_C_term_dom"/>
</dbReference>
<keyword evidence="2" id="KW-0547">Nucleotide-binding</keyword>
<dbReference type="InterPro" id="IPR012340">
    <property type="entry name" value="NA-bd_OB-fold"/>
</dbReference>
<evidence type="ECO:0000256" key="2">
    <source>
        <dbReference type="ARBA" id="ARBA00022741"/>
    </source>
</evidence>
<dbReference type="GO" id="GO:0005524">
    <property type="term" value="F:ATP binding"/>
    <property type="evidence" value="ECO:0007669"/>
    <property type="project" value="UniProtKB-KW"/>
</dbReference>
<name>A0A449B0N3_9BACT</name>
<dbReference type="PANTHER" id="PTHR43875">
    <property type="entry name" value="MALTODEXTRIN IMPORT ATP-BINDING PROTEIN MSMX"/>
    <property type="match status" value="1"/>
</dbReference>
<dbReference type="PROSITE" id="PS50893">
    <property type="entry name" value="ABC_TRANSPORTER_2"/>
    <property type="match status" value="1"/>
</dbReference>
<dbReference type="OrthoDB" id="9784450at2"/>
<dbReference type="Proteomes" id="UP000289862">
    <property type="component" value="Plasmid 2"/>
</dbReference>
<dbReference type="RefSeq" id="WP_119571786.1">
    <property type="nucleotide sequence ID" value="NZ_LR215032.1"/>
</dbReference>
<dbReference type="SUPFAM" id="SSF52540">
    <property type="entry name" value="P-loop containing nucleoside triphosphate hydrolases"/>
    <property type="match status" value="2"/>
</dbReference>
<dbReference type="Gene3D" id="2.40.50.100">
    <property type="match status" value="1"/>
</dbReference>
<evidence type="ECO:0000256" key="1">
    <source>
        <dbReference type="ARBA" id="ARBA00022448"/>
    </source>
</evidence>
<protein>
    <submittedName>
        <fullName evidence="5">Multiple sugar ABC transporter ATP-binding protein</fullName>
    </submittedName>
</protein>
<sequence length="695" mass="79580">MKLLKFLIDKIHESSIKVNPEDLAKIEKYVQKFKSIDSDKIPVIELKDLNIDFGETLAVDNANFKIPDGKLVTLLGPSGSGKTTTLNAIAGLLTVTSGKILFKGKDVTEYTPQRRKLGFVFQNYALYPHMSVYDNIAFPLKNDINWQIKTLMTKEGAKNDIRILYLRKLGAEEKEIQELKKAYENWAIIQREGQRKLVELYASLIDKLEKAHTQYKVTTVHENSEYSLLAKNLMKMIKDINANTKRIILETTDKYKTDLKHNLITLSNLKSSEKLEEIKKSPLKFKSNLSNDKIEQEIAKLTQINAELISLDLNTLTLKDRVKAIKLEDKISKLIARYKYVTKNQEIKAKYAILIKETKENYLQEKVAFKQAIKTNVEYNTLLKDSKNLVFIAKKHFNNLTKEAIAKYNLNKVMKSDLDELHFTEDDKAQLKELSKLNISFKKAIHNEVMEVAQKVEIIPILQKKPTRLSGGQQQRVSIARAIVKKPDILLMDEPLSNLDAKLRISTRQWIRQIQQSLGITTVFVTHDQEEAMSISDIVVCMSMAKVQQIGSPLELYNKPRNQFVARFIGMPEMGLMHSELKNNKLVVAGKEIGAINIPNLSEASLNVGVRAEDFVIKQANEDYHFAGKVVVQENFGKESKLVVEVPNVGRINFLLDNDYVFAIGDEIFFDLPIHKLHIFNQETEERLEYEVLKK</sequence>
<dbReference type="InterPro" id="IPR013611">
    <property type="entry name" value="Transp-assoc_OB_typ2"/>
</dbReference>
<dbReference type="KEGG" id="mgal:NCTC10186_00796"/>
<dbReference type="EMBL" id="LR215032">
    <property type="protein sequence ID" value="VEU73288.1"/>
    <property type="molecule type" value="Genomic_DNA"/>
</dbReference>
<dbReference type="GO" id="GO:0022857">
    <property type="term" value="F:transmembrane transporter activity"/>
    <property type="evidence" value="ECO:0007669"/>
    <property type="project" value="InterPro"/>
</dbReference>
<reference evidence="5 6" key="1">
    <citation type="submission" date="2019-01" db="EMBL/GenBank/DDBJ databases">
        <authorList>
            <consortium name="Pathogen Informatics"/>
        </authorList>
    </citation>
    <scope>NUCLEOTIDE SEQUENCE [LARGE SCALE GENOMIC DNA]</scope>
    <source>
        <strain evidence="5 6">NCTC10186</strain>
        <plasmid evidence="6">2</plasmid>
    </source>
</reference>
<accession>A0A449B0N3</accession>
<dbReference type="PANTHER" id="PTHR43875:SF1">
    <property type="entry name" value="OSMOPROTECTIVE COMPOUNDS UPTAKE ATP-BINDING PROTEIN GGTA"/>
    <property type="match status" value="1"/>
</dbReference>
<dbReference type="Gene3D" id="2.40.50.140">
    <property type="entry name" value="Nucleic acid-binding proteins"/>
    <property type="match status" value="1"/>
</dbReference>
<dbReference type="InterPro" id="IPR017871">
    <property type="entry name" value="ABC_transporter-like_CS"/>
</dbReference>
<keyword evidence="6" id="KW-1185">Reference proteome</keyword>
<dbReference type="GO" id="GO:0016887">
    <property type="term" value="F:ATP hydrolysis activity"/>
    <property type="evidence" value="ECO:0007669"/>
    <property type="project" value="InterPro"/>
</dbReference>
<dbReference type="AlphaFoldDB" id="A0A449B0N3"/>
<proteinExistence type="predicted"/>
<dbReference type="SUPFAM" id="SSF50331">
    <property type="entry name" value="MOP-like"/>
    <property type="match status" value="1"/>
</dbReference>
<evidence type="ECO:0000259" key="4">
    <source>
        <dbReference type="PROSITE" id="PS50893"/>
    </source>
</evidence>
<keyword evidence="1" id="KW-0813">Transport</keyword>
<gene>
    <name evidence="5" type="ORF">NCTC10186_00796</name>
</gene>
<dbReference type="Gene3D" id="3.40.50.300">
    <property type="entry name" value="P-loop containing nucleotide triphosphate hydrolases"/>
    <property type="match status" value="2"/>
</dbReference>
<keyword evidence="5" id="KW-0614">Plasmid</keyword>
<dbReference type="PROSITE" id="PS00211">
    <property type="entry name" value="ABC_TRANSPORTER_1"/>
    <property type="match status" value="1"/>
</dbReference>
<dbReference type="InterPro" id="IPR003593">
    <property type="entry name" value="AAA+_ATPase"/>
</dbReference>
<dbReference type="Pfam" id="PF00005">
    <property type="entry name" value="ABC_tran"/>
    <property type="match status" value="1"/>
</dbReference>
<dbReference type="GO" id="GO:0055052">
    <property type="term" value="C:ATP-binding cassette (ABC) transporter complex, substrate-binding subunit-containing"/>
    <property type="evidence" value="ECO:0007669"/>
    <property type="project" value="TreeGrafter"/>
</dbReference>
<keyword evidence="3 5" id="KW-0067">ATP-binding</keyword>
<dbReference type="InterPro" id="IPR003439">
    <property type="entry name" value="ABC_transporter-like_ATP-bd"/>
</dbReference>
<evidence type="ECO:0000256" key="3">
    <source>
        <dbReference type="ARBA" id="ARBA00022840"/>
    </source>
</evidence>
<dbReference type="InterPro" id="IPR027417">
    <property type="entry name" value="P-loop_NTPase"/>
</dbReference>
<feature type="domain" description="ABC transporter" evidence="4">
    <location>
        <begin position="44"/>
        <end position="569"/>
    </location>
</feature>
<evidence type="ECO:0000313" key="5">
    <source>
        <dbReference type="EMBL" id="VEU73288.1"/>
    </source>
</evidence>
<dbReference type="Pfam" id="PF08402">
    <property type="entry name" value="TOBE_2"/>
    <property type="match status" value="1"/>
</dbReference>
<dbReference type="InterPro" id="IPR047641">
    <property type="entry name" value="ABC_transpr_MalK/UgpC-like"/>
</dbReference>
<evidence type="ECO:0000313" key="6">
    <source>
        <dbReference type="Proteomes" id="UP000289862"/>
    </source>
</evidence>
<organism evidence="5 6">
    <name type="scientific">Mycoplasmopsis gallopavonis</name>
    <dbReference type="NCBI Taxonomy" id="76629"/>
    <lineage>
        <taxon>Bacteria</taxon>
        <taxon>Bacillati</taxon>
        <taxon>Mycoplasmatota</taxon>
        <taxon>Mycoplasmoidales</taxon>
        <taxon>Metamycoplasmataceae</taxon>
        <taxon>Mycoplasmopsis</taxon>
    </lineage>
</organism>
<dbReference type="SMART" id="SM00382">
    <property type="entry name" value="AAA"/>
    <property type="match status" value="1"/>
</dbReference>